<dbReference type="Pfam" id="PF00005">
    <property type="entry name" value="ABC_tran"/>
    <property type="match status" value="1"/>
</dbReference>
<protein>
    <submittedName>
        <fullName evidence="6">ABC transporter ATP-binding protein</fullName>
    </submittedName>
</protein>
<dbReference type="InterPro" id="IPR027417">
    <property type="entry name" value="P-loop_NTPase"/>
</dbReference>
<evidence type="ECO:0000256" key="4">
    <source>
        <dbReference type="ARBA" id="ARBA00022840"/>
    </source>
</evidence>
<name>A0AAE3LM09_9FIRM</name>
<dbReference type="PROSITE" id="PS50893">
    <property type="entry name" value="ABC_TRANSPORTER_2"/>
    <property type="match status" value="1"/>
</dbReference>
<dbReference type="CDD" id="cd03230">
    <property type="entry name" value="ABC_DR_subfamily_A"/>
    <property type="match status" value="1"/>
</dbReference>
<evidence type="ECO:0000256" key="2">
    <source>
        <dbReference type="ARBA" id="ARBA00022448"/>
    </source>
</evidence>
<dbReference type="GO" id="GO:0005524">
    <property type="term" value="F:ATP binding"/>
    <property type="evidence" value="ECO:0007669"/>
    <property type="project" value="UniProtKB-KW"/>
</dbReference>
<dbReference type="InterPro" id="IPR003439">
    <property type="entry name" value="ABC_transporter-like_ATP-bd"/>
</dbReference>
<reference evidence="6 7" key="1">
    <citation type="journal article" date="2021" name="ISME Commun">
        <title>Automated analysis of genomic sequences facilitates high-throughput and comprehensive description of bacteria.</title>
        <authorList>
            <person name="Hitch T.C.A."/>
        </authorList>
    </citation>
    <scope>NUCLEOTIDE SEQUENCE [LARGE SCALE GENOMIC DNA]</scope>
    <source>
        <strain evidence="6 7">Sanger_31</strain>
    </source>
</reference>
<evidence type="ECO:0000313" key="6">
    <source>
        <dbReference type="EMBL" id="MCU6705436.1"/>
    </source>
</evidence>
<dbReference type="EMBL" id="JAOQJZ010000004">
    <property type="protein sequence ID" value="MCU6705436.1"/>
    <property type="molecule type" value="Genomic_DNA"/>
</dbReference>
<dbReference type="Proteomes" id="UP001208131">
    <property type="component" value="Unassembled WGS sequence"/>
</dbReference>
<dbReference type="Gene3D" id="3.40.50.300">
    <property type="entry name" value="P-loop containing nucleotide triphosphate hydrolases"/>
    <property type="match status" value="1"/>
</dbReference>
<accession>A0AAE3LM09</accession>
<evidence type="ECO:0000313" key="7">
    <source>
        <dbReference type="Proteomes" id="UP001208131"/>
    </source>
</evidence>
<dbReference type="PANTHER" id="PTHR43335">
    <property type="entry name" value="ABC TRANSPORTER, ATP-BINDING PROTEIN"/>
    <property type="match status" value="1"/>
</dbReference>
<sequence>MIEVINLTKRYGDKKAVDNISFKAEDGEVLGFLGPNGAGKSTTMNILTGYISCTDGKALIDGVDILEDPIKAKKQIGYLPELPPLYMDMTVKEYLYFVYDLKKCKLPKVSHLKDICGLVKIDHVYNRIIKNLSKGYRQRVGLAQALIGNPKVLILDEPTVGLDPKQIIEIRTLIRKLGKNHTVILSSHILSEVQAVCDKIIVINEGKVVANDTEEHLSQKLSGEHKLTAKIQGDKDKIVRAMQGIKGVEKVICDASHKDGVNDIRIEAKEGVDIRRDVFETVVKNGWYMLELKTSELSLEDIFLKLTMGEALPALENTSDKEGND</sequence>
<keyword evidence="3" id="KW-0547">Nucleotide-binding</keyword>
<organism evidence="6 7">
    <name type="scientific">Hominimerdicola aceti</name>
    <dbReference type="NCBI Taxonomy" id="2981726"/>
    <lineage>
        <taxon>Bacteria</taxon>
        <taxon>Bacillati</taxon>
        <taxon>Bacillota</taxon>
        <taxon>Clostridia</taxon>
        <taxon>Eubacteriales</taxon>
        <taxon>Oscillospiraceae</taxon>
        <taxon>Hominimerdicola</taxon>
    </lineage>
</organism>
<dbReference type="SUPFAM" id="SSF52540">
    <property type="entry name" value="P-loop containing nucleoside triphosphate hydrolases"/>
    <property type="match status" value="1"/>
</dbReference>
<gene>
    <name evidence="6" type="ORF">OCV57_05800</name>
</gene>
<dbReference type="PANTHER" id="PTHR43335:SF4">
    <property type="entry name" value="ABC TRANSPORTER, ATP-BINDING PROTEIN"/>
    <property type="match status" value="1"/>
</dbReference>
<evidence type="ECO:0000256" key="1">
    <source>
        <dbReference type="ARBA" id="ARBA00005417"/>
    </source>
</evidence>
<proteinExistence type="inferred from homology"/>
<evidence type="ECO:0000259" key="5">
    <source>
        <dbReference type="PROSITE" id="PS50893"/>
    </source>
</evidence>
<dbReference type="SMART" id="SM00382">
    <property type="entry name" value="AAA"/>
    <property type="match status" value="1"/>
</dbReference>
<dbReference type="AlphaFoldDB" id="A0AAE3LM09"/>
<dbReference type="InterPro" id="IPR003593">
    <property type="entry name" value="AAA+_ATPase"/>
</dbReference>
<keyword evidence="4 6" id="KW-0067">ATP-binding</keyword>
<evidence type="ECO:0000256" key="3">
    <source>
        <dbReference type="ARBA" id="ARBA00022741"/>
    </source>
</evidence>
<feature type="domain" description="ABC transporter" evidence="5">
    <location>
        <begin position="2"/>
        <end position="230"/>
    </location>
</feature>
<dbReference type="RefSeq" id="WP_022287264.1">
    <property type="nucleotide sequence ID" value="NZ_JAOQJZ010000004.1"/>
</dbReference>
<keyword evidence="7" id="KW-1185">Reference proteome</keyword>
<dbReference type="GO" id="GO:0016887">
    <property type="term" value="F:ATP hydrolysis activity"/>
    <property type="evidence" value="ECO:0007669"/>
    <property type="project" value="InterPro"/>
</dbReference>
<keyword evidence="2" id="KW-0813">Transport</keyword>
<comment type="caution">
    <text evidence="6">The sequence shown here is derived from an EMBL/GenBank/DDBJ whole genome shotgun (WGS) entry which is preliminary data.</text>
</comment>
<comment type="similarity">
    <text evidence="1">Belongs to the ABC transporter superfamily.</text>
</comment>